<feature type="region of interest" description="Disordered" evidence="1">
    <location>
        <begin position="330"/>
        <end position="354"/>
    </location>
</feature>
<name>A0A3N4HVE3_ASCIM</name>
<protein>
    <submittedName>
        <fullName evidence="2">Uncharacterized protein</fullName>
    </submittedName>
</protein>
<sequence length="417" mass="45643">MSSRMWPFRRSKTNGIFNQNFSFQPPVRTPTKSEFSVDMQLSPGTKIPDPFARALPEANDDGSIIISRPVSEAEPANLSFITSPPLSAHYEEQEEEDESDDGAGSFICNDSDSIISVASSEIQTVTYQQIIKRRVPQPIWTSPTPPGSRDSNRSGLRSPIQINTNAKPVEEEQTGWKALNRCAVSDGIELQLRVQNLLRDSPSEDVVEEEDSFVTDSNDAWLADRSPSTLRRNHSNASTFQTFGIRTSRTSLSSFHTAQPTTSWFSLDSAVSTPVTEERQSWLPGPSRLSELSDNLDSVFLQFEHVNSVPSTPGTETDYNPFNLAPPPLSHSVNSSTAATPLCPTPETRSSVVPPTCQIEDSLAKLNEICAREFAVDGIDQLLRPKSAGSDGGYGALRWEDDEDAASSGGLATFLLD</sequence>
<keyword evidence="3" id="KW-1185">Reference proteome</keyword>
<dbReference type="EMBL" id="ML119720">
    <property type="protein sequence ID" value="RPA77812.1"/>
    <property type="molecule type" value="Genomic_DNA"/>
</dbReference>
<reference evidence="2 3" key="1">
    <citation type="journal article" date="2018" name="Nat. Ecol. Evol.">
        <title>Pezizomycetes genomes reveal the molecular basis of ectomycorrhizal truffle lifestyle.</title>
        <authorList>
            <person name="Murat C."/>
            <person name="Payen T."/>
            <person name="Noel B."/>
            <person name="Kuo A."/>
            <person name="Morin E."/>
            <person name="Chen J."/>
            <person name="Kohler A."/>
            <person name="Krizsan K."/>
            <person name="Balestrini R."/>
            <person name="Da Silva C."/>
            <person name="Montanini B."/>
            <person name="Hainaut M."/>
            <person name="Levati E."/>
            <person name="Barry K.W."/>
            <person name="Belfiori B."/>
            <person name="Cichocki N."/>
            <person name="Clum A."/>
            <person name="Dockter R.B."/>
            <person name="Fauchery L."/>
            <person name="Guy J."/>
            <person name="Iotti M."/>
            <person name="Le Tacon F."/>
            <person name="Lindquist E.A."/>
            <person name="Lipzen A."/>
            <person name="Malagnac F."/>
            <person name="Mello A."/>
            <person name="Molinier V."/>
            <person name="Miyauchi S."/>
            <person name="Poulain J."/>
            <person name="Riccioni C."/>
            <person name="Rubini A."/>
            <person name="Sitrit Y."/>
            <person name="Splivallo R."/>
            <person name="Traeger S."/>
            <person name="Wang M."/>
            <person name="Zifcakova L."/>
            <person name="Wipf D."/>
            <person name="Zambonelli A."/>
            <person name="Paolocci F."/>
            <person name="Nowrousian M."/>
            <person name="Ottonello S."/>
            <person name="Baldrian P."/>
            <person name="Spatafora J.W."/>
            <person name="Henrissat B."/>
            <person name="Nagy L.G."/>
            <person name="Aury J.M."/>
            <person name="Wincker P."/>
            <person name="Grigoriev I.V."/>
            <person name="Bonfante P."/>
            <person name="Martin F.M."/>
        </authorList>
    </citation>
    <scope>NUCLEOTIDE SEQUENCE [LARGE SCALE GENOMIC DNA]</scope>
    <source>
        <strain evidence="2 3">RN42</strain>
    </source>
</reference>
<evidence type="ECO:0000313" key="2">
    <source>
        <dbReference type="EMBL" id="RPA77812.1"/>
    </source>
</evidence>
<feature type="region of interest" description="Disordered" evidence="1">
    <location>
        <begin position="17"/>
        <end position="43"/>
    </location>
</feature>
<dbReference type="AlphaFoldDB" id="A0A3N4HVE3"/>
<feature type="region of interest" description="Disordered" evidence="1">
    <location>
        <begin position="137"/>
        <end position="169"/>
    </location>
</feature>
<evidence type="ECO:0000313" key="3">
    <source>
        <dbReference type="Proteomes" id="UP000275078"/>
    </source>
</evidence>
<feature type="region of interest" description="Disordered" evidence="1">
    <location>
        <begin position="385"/>
        <end position="417"/>
    </location>
</feature>
<dbReference type="Proteomes" id="UP000275078">
    <property type="component" value="Unassembled WGS sequence"/>
</dbReference>
<proteinExistence type="predicted"/>
<organism evidence="2 3">
    <name type="scientific">Ascobolus immersus RN42</name>
    <dbReference type="NCBI Taxonomy" id="1160509"/>
    <lineage>
        <taxon>Eukaryota</taxon>
        <taxon>Fungi</taxon>
        <taxon>Dikarya</taxon>
        <taxon>Ascomycota</taxon>
        <taxon>Pezizomycotina</taxon>
        <taxon>Pezizomycetes</taxon>
        <taxon>Pezizales</taxon>
        <taxon>Ascobolaceae</taxon>
        <taxon>Ascobolus</taxon>
    </lineage>
</organism>
<gene>
    <name evidence="2" type="ORF">BJ508DRAFT_309785</name>
</gene>
<accession>A0A3N4HVE3</accession>
<evidence type="ECO:0000256" key="1">
    <source>
        <dbReference type="SAM" id="MobiDB-lite"/>
    </source>
</evidence>